<dbReference type="AlphaFoldDB" id="A0A179EW52"/>
<evidence type="ECO:0000256" key="1">
    <source>
        <dbReference type="SAM" id="Phobius"/>
    </source>
</evidence>
<feature type="transmembrane region" description="Helical" evidence="1">
    <location>
        <begin position="156"/>
        <end position="176"/>
    </location>
</feature>
<evidence type="ECO:0000313" key="2">
    <source>
        <dbReference type="EMBL" id="OAQ57402.1"/>
    </source>
</evidence>
<keyword evidence="3" id="KW-1185">Reference proteome</keyword>
<evidence type="ECO:0000313" key="3">
    <source>
        <dbReference type="Proteomes" id="UP000078397"/>
    </source>
</evidence>
<feature type="transmembrane region" description="Helical" evidence="1">
    <location>
        <begin position="116"/>
        <end position="136"/>
    </location>
</feature>
<organism evidence="2 3">
    <name type="scientific">Pochonia chlamydosporia 170</name>
    <dbReference type="NCBI Taxonomy" id="1380566"/>
    <lineage>
        <taxon>Eukaryota</taxon>
        <taxon>Fungi</taxon>
        <taxon>Dikarya</taxon>
        <taxon>Ascomycota</taxon>
        <taxon>Pezizomycotina</taxon>
        <taxon>Sordariomycetes</taxon>
        <taxon>Hypocreomycetidae</taxon>
        <taxon>Hypocreales</taxon>
        <taxon>Clavicipitaceae</taxon>
        <taxon>Pochonia</taxon>
    </lineage>
</organism>
<protein>
    <recommendedName>
        <fullName evidence="4">Integral membrane protein</fullName>
    </recommendedName>
</protein>
<evidence type="ECO:0008006" key="4">
    <source>
        <dbReference type="Google" id="ProtNLM"/>
    </source>
</evidence>
<keyword evidence="1" id="KW-0472">Membrane</keyword>
<keyword evidence="1" id="KW-0812">Transmembrane</keyword>
<feature type="transmembrane region" description="Helical" evidence="1">
    <location>
        <begin position="207"/>
        <end position="226"/>
    </location>
</feature>
<dbReference type="GeneID" id="28854331"/>
<dbReference type="OrthoDB" id="5306317at2759"/>
<gene>
    <name evidence="2" type="ORF">VFPPC_12471</name>
</gene>
<reference evidence="2 3" key="1">
    <citation type="journal article" date="2016" name="PLoS Pathog.">
        <title>Biosynthesis of antibiotic leucinostatins in bio-control fungus Purpureocillium lilacinum and their inhibition on phytophthora revealed by genome mining.</title>
        <authorList>
            <person name="Wang G."/>
            <person name="Liu Z."/>
            <person name="Lin R."/>
            <person name="Li E."/>
            <person name="Mao Z."/>
            <person name="Ling J."/>
            <person name="Yang Y."/>
            <person name="Yin W.B."/>
            <person name="Xie B."/>
        </authorList>
    </citation>
    <scope>NUCLEOTIDE SEQUENCE [LARGE SCALE GENOMIC DNA]</scope>
    <source>
        <strain evidence="2">170</strain>
    </source>
</reference>
<feature type="transmembrane region" description="Helical" evidence="1">
    <location>
        <begin position="72"/>
        <end position="96"/>
    </location>
</feature>
<keyword evidence="1" id="KW-1133">Transmembrane helix</keyword>
<dbReference type="STRING" id="1380566.A0A179EW52"/>
<comment type="caution">
    <text evidence="2">The sequence shown here is derived from an EMBL/GenBank/DDBJ whole genome shotgun (WGS) entry which is preliminary data.</text>
</comment>
<dbReference type="EMBL" id="LSBJ02000032">
    <property type="protein sequence ID" value="OAQ57402.1"/>
    <property type="molecule type" value="Genomic_DNA"/>
</dbReference>
<name>A0A179EW52_METCM</name>
<feature type="transmembrane region" description="Helical" evidence="1">
    <location>
        <begin position="15"/>
        <end position="38"/>
    </location>
</feature>
<dbReference type="RefSeq" id="XP_018135734.1">
    <property type="nucleotide sequence ID" value="XM_018290337.1"/>
</dbReference>
<feature type="transmembrane region" description="Helical" evidence="1">
    <location>
        <begin position="45"/>
        <end position="66"/>
    </location>
</feature>
<accession>A0A179EW52</accession>
<dbReference type="Proteomes" id="UP000078397">
    <property type="component" value="Unassembled WGS sequence"/>
</dbReference>
<dbReference type="KEGG" id="pchm:VFPPC_12471"/>
<proteinExistence type="predicted"/>
<sequence length="280" mass="29907">MSPTSTTDIPPYFELSWAVISTIGLNNVLVGFMVAGIIGRMSPILLVPIVVSAACALANGLCYIAYIAKYPVVSTAVAAAFAGVAWLVQEAGLPFYSYMILASALHSAERMVFQALFWTLMLLSVALRCAGLVVEVRFIAEQNISADLYKTVTRRLTVAGFVTMALVECTSAVFLLKIFRSVLRSLPSPESSGTLYHYLMRSTEIRVASLALIGVMRAVTFSWYAVGTGGDGGLAGQLDRIDILASRLLSANDSLARCNLGSEISAHPTMTTASSNLSTE</sequence>